<proteinExistence type="predicted"/>
<keyword evidence="2" id="KW-1185">Reference proteome</keyword>
<organism evidence="1 2">
    <name type="scientific">Nelumbo nucifera</name>
    <name type="common">Sacred lotus</name>
    <dbReference type="NCBI Taxonomy" id="4432"/>
    <lineage>
        <taxon>Eukaryota</taxon>
        <taxon>Viridiplantae</taxon>
        <taxon>Streptophyta</taxon>
        <taxon>Embryophyta</taxon>
        <taxon>Tracheophyta</taxon>
        <taxon>Spermatophyta</taxon>
        <taxon>Magnoliopsida</taxon>
        <taxon>Proteales</taxon>
        <taxon>Nelumbonaceae</taxon>
        <taxon>Nelumbo</taxon>
    </lineage>
</organism>
<dbReference type="Proteomes" id="UP000607653">
    <property type="component" value="Unassembled WGS sequence"/>
</dbReference>
<accession>A0A822X9U9</accession>
<evidence type="ECO:0000313" key="1">
    <source>
        <dbReference type="EMBL" id="DAD18234.1"/>
    </source>
</evidence>
<protein>
    <submittedName>
        <fullName evidence="1">Uncharacterized protein</fullName>
    </submittedName>
</protein>
<sequence>MMTWVAGFEEEPEHEVQSHSLLLSNPKQTGLGEGWAGILGRYPLVWTWKMSNSNCADSKEPKYEIRPSSAVSSVPAVPVVPAKKMRRKRLI</sequence>
<gene>
    <name evidence="1" type="ORF">HUJ06_019697</name>
</gene>
<dbReference type="EMBL" id="DUZY01000001">
    <property type="protein sequence ID" value="DAD18234.1"/>
    <property type="molecule type" value="Genomic_DNA"/>
</dbReference>
<reference evidence="1 2" key="1">
    <citation type="journal article" date="2020" name="Mol. Biol. Evol.">
        <title>Distinct Expression and Methylation Patterns for Genes with Different Fates following a Single Whole-Genome Duplication in Flowering Plants.</title>
        <authorList>
            <person name="Shi T."/>
            <person name="Rahmani R.S."/>
            <person name="Gugger P.F."/>
            <person name="Wang M."/>
            <person name="Li H."/>
            <person name="Zhang Y."/>
            <person name="Li Z."/>
            <person name="Wang Q."/>
            <person name="Van de Peer Y."/>
            <person name="Marchal K."/>
            <person name="Chen J."/>
        </authorList>
    </citation>
    <scope>NUCLEOTIDE SEQUENCE [LARGE SCALE GENOMIC DNA]</scope>
    <source>
        <tissue evidence="1">Leaf</tissue>
    </source>
</reference>
<dbReference type="AlphaFoldDB" id="A0A822X9U9"/>
<comment type="caution">
    <text evidence="1">The sequence shown here is derived from an EMBL/GenBank/DDBJ whole genome shotgun (WGS) entry which is preliminary data.</text>
</comment>
<evidence type="ECO:0000313" key="2">
    <source>
        <dbReference type="Proteomes" id="UP000607653"/>
    </source>
</evidence>
<name>A0A822X9U9_NELNU</name>